<dbReference type="STRING" id="290317.Cpha266_1052"/>
<dbReference type="OrthoDB" id="1488362at2"/>
<dbReference type="Pfam" id="PF01734">
    <property type="entry name" value="Patatin"/>
    <property type="match status" value="1"/>
</dbReference>
<keyword evidence="6" id="KW-1185">Reference proteome</keyword>
<evidence type="ECO:0000256" key="2">
    <source>
        <dbReference type="PROSITE-ProRule" id="PRU01161"/>
    </source>
</evidence>
<feature type="transmembrane region" description="Helical" evidence="3">
    <location>
        <begin position="1060"/>
        <end position="1079"/>
    </location>
</feature>
<dbReference type="EMBL" id="CP000492">
    <property type="protein sequence ID" value="ABL65099.1"/>
    <property type="molecule type" value="Genomic_DNA"/>
</dbReference>
<dbReference type="InterPro" id="IPR024282">
    <property type="entry name" value="DUF3376"/>
</dbReference>
<dbReference type="InterPro" id="IPR019894">
    <property type="entry name" value="Patatin-related_protein"/>
</dbReference>
<protein>
    <submittedName>
        <fullName evidence="5">Patatin</fullName>
    </submittedName>
</protein>
<feature type="short sequence motif" description="DGA/G" evidence="2">
    <location>
        <begin position="305"/>
        <end position="307"/>
    </location>
</feature>
<keyword evidence="1 2" id="KW-0443">Lipid metabolism</keyword>
<dbReference type="HOGENOM" id="CLU_282259_0_0_10"/>
<name>A1BFC2_CHLPD</name>
<dbReference type="KEGG" id="cph:Cpha266_1052"/>
<dbReference type="GO" id="GO:0016042">
    <property type="term" value="P:lipid catabolic process"/>
    <property type="evidence" value="ECO:0007669"/>
    <property type="project" value="UniProtKB-UniRule"/>
</dbReference>
<comment type="caution">
    <text evidence="2">Lacks conserved residue(s) required for the propagation of feature annotation.</text>
</comment>
<evidence type="ECO:0000259" key="4">
    <source>
        <dbReference type="PROSITE" id="PS51635"/>
    </source>
</evidence>
<dbReference type="Gene3D" id="3.40.1090.10">
    <property type="entry name" value="Cytosolic phospholipase A2 catalytic domain"/>
    <property type="match status" value="2"/>
</dbReference>
<dbReference type="PROSITE" id="PS51635">
    <property type="entry name" value="PNPLA"/>
    <property type="match status" value="1"/>
</dbReference>
<feature type="transmembrane region" description="Helical" evidence="3">
    <location>
        <begin position="1030"/>
        <end position="1048"/>
    </location>
</feature>
<dbReference type="Pfam" id="PF11856">
    <property type="entry name" value="DUF3376"/>
    <property type="match status" value="1"/>
</dbReference>
<dbReference type="InterPro" id="IPR002641">
    <property type="entry name" value="PNPLA_dom"/>
</dbReference>
<dbReference type="SUPFAM" id="SSF52151">
    <property type="entry name" value="FabD/lysophospholipase-like"/>
    <property type="match status" value="1"/>
</dbReference>
<feature type="transmembrane region" description="Helical" evidence="3">
    <location>
        <begin position="1085"/>
        <end position="1106"/>
    </location>
</feature>
<dbReference type="Proteomes" id="UP000008701">
    <property type="component" value="Chromosome"/>
</dbReference>
<gene>
    <name evidence="5" type="ordered locus">Cpha266_1052</name>
</gene>
<keyword evidence="2" id="KW-0442">Lipid degradation</keyword>
<keyword evidence="2" id="KW-0378">Hydrolase</keyword>
<evidence type="ECO:0000313" key="5">
    <source>
        <dbReference type="EMBL" id="ABL65099.1"/>
    </source>
</evidence>
<feature type="active site" description="Nucleophile" evidence="2">
    <location>
        <position position="90"/>
    </location>
</feature>
<keyword evidence="3" id="KW-0812">Transmembrane</keyword>
<organism evidence="5 6">
    <name type="scientific">Chlorobium phaeobacteroides (strain DSM 266 / SMG 266 / 2430)</name>
    <dbReference type="NCBI Taxonomy" id="290317"/>
    <lineage>
        <taxon>Bacteria</taxon>
        <taxon>Pseudomonadati</taxon>
        <taxon>Chlorobiota</taxon>
        <taxon>Chlorobiia</taxon>
        <taxon>Chlorobiales</taxon>
        <taxon>Chlorobiaceae</taxon>
        <taxon>Chlorobium/Pelodictyon group</taxon>
        <taxon>Chlorobium</taxon>
    </lineage>
</organism>
<feature type="active site" description="Proton acceptor" evidence="2">
    <location>
        <position position="305"/>
    </location>
</feature>
<dbReference type="GO" id="GO:0016787">
    <property type="term" value="F:hydrolase activity"/>
    <property type="evidence" value="ECO:0007669"/>
    <property type="project" value="UniProtKB-UniRule"/>
</dbReference>
<evidence type="ECO:0000256" key="3">
    <source>
        <dbReference type="SAM" id="Phobius"/>
    </source>
</evidence>
<keyword evidence="3" id="KW-1133">Transmembrane helix</keyword>
<dbReference type="eggNOG" id="COG1752">
    <property type="taxonomic scope" value="Bacteria"/>
</dbReference>
<evidence type="ECO:0000313" key="6">
    <source>
        <dbReference type="Proteomes" id="UP000008701"/>
    </source>
</evidence>
<feature type="short sequence motif" description="GXSXG" evidence="2">
    <location>
        <begin position="88"/>
        <end position="92"/>
    </location>
</feature>
<proteinExistence type="predicted"/>
<evidence type="ECO:0000256" key="1">
    <source>
        <dbReference type="ARBA" id="ARBA00023098"/>
    </source>
</evidence>
<dbReference type="RefSeq" id="WP_011744926.1">
    <property type="nucleotide sequence ID" value="NC_008639.1"/>
</dbReference>
<sequence>MTTNSQQNLSHQLTKEIRFAVVLYGGVSLAIYMNGIAQELLSLARSTRDDASGSPEATEAVYRDIADYLSKKSKGAFRHKFIVDIISGTSAGGINGVCLAKGLACGVKNLKALENTWLEEGNIDTLLNDPKSELDLFCSKEPKTSLLNSQRMYGKLLDAFNRMEKDVTPDAVTLVNALDLFVTATDLRGVEVPISLSDGKADEHIYKHAFHFLFRKNSRNGTDPDKYNHFSSDYNHILAFASRCTSSFPFAFEPMCLNDMLDYLKTSRPKEYVACCRQMEKWRSRFFRAYNELTTDELNAREFADGGFLDNRPFGHAIQAVHARHATCPIERKLLFIDPSPEKSSAESDTKKKQKISFIKNTALATTTLPRYETIREEIAGLKQRNRWIATVNQIVETISDINKKRLEEIILQSFINYIKGLNTSPTDQKTRFILRKIEGNRHKSQPDISLRSLTENLSTLNILAGNTVLAENEVAPARESFWKAIIADNKKQGDAGAKKALKKLDERTLDNIALLADKSDVEDTPGFITQDLNDLIALYGDGYSAYHYTRMSALDDLLTLVITRAAEISDESDLSLAVRRLVEAWRKSRYQPYRNHTDEGDDPEKKELETVYLSNYDIAFRLRRLDYFRKLLQKAIVNNNAEDIIFREHALSVPERDAINTFYETVCKTLEGVYNLRDFLIREGKENPAASMVNEWKSCFKKGSPGIKTFLNDVLLTCDCSAPLPAFDLKKDPCDATSDKTDEFRQLLDNAGIRAGINPDFAGLPDMMNKLMTCIHTAVMTGKELEGNTEKDPSITGTIEARKNINIALDRLSAVNNEIAAHLLFIYDYGYDLHDITTFPLFSGGEYGEGSNIGIYRISPLDATSLSPEYSLNKNNGGESSKLAGTALGAFGAFLDRNWRRNDIMWGRLDGAERIITALLPNHENQEARQNFIDKAHRAIITDTLNTWLPELKRIQVPSHRELHLISILETIGNSLAGKDDWKHVFKTYYTIDHEPEAAPNLKRVGRSSAIVSQMINGVNGDNGSGKKISNILKMFSTILLGMLDFTTPKSLKQVLLNYWLQLLFLIALLLIVTGTMVKGLKETALPGAYLLLAVVAIWITKTVIENLIHRMHNKPWKNITKEVFKYLASAVLLFIVFISLQAFIDIWSSFSKSFITILLGLWNDLFIKQ</sequence>
<dbReference type="InterPro" id="IPR016035">
    <property type="entry name" value="Acyl_Trfase/lysoPLipase"/>
</dbReference>
<dbReference type="AlphaFoldDB" id="A1BFC2"/>
<feature type="transmembrane region" description="Helical" evidence="3">
    <location>
        <begin position="1126"/>
        <end position="1146"/>
    </location>
</feature>
<feature type="domain" description="PNPLA" evidence="4">
    <location>
        <begin position="21"/>
        <end position="318"/>
    </location>
</feature>
<accession>A1BFC2</accession>
<dbReference type="NCBIfam" id="TIGR03607">
    <property type="entry name" value="patatin-like protein"/>
    <property type="match status" value="1"/>
</dbReference>
<reference evidence="5 6" key="1">
    <citation type="submission" date="2006-12" db="EMBL/GenBank/DDBJ databases">
        <title>Complete sequence of Chlorobium phaeobacteroides DSM 266.</title>
        <authorList>
            <consortium name="US DOE Joint Genome Institute"/>
            <person name="Copeland A."/>
            <person name="Lucas S."/>
            <person name="Lapidus A."/>
            <person name="Barry K."/>
            <person name="Detter J.C."/>
            <person name="Glavina del Rio T."/>
            <person name="Hammon N."/>
            <person name="Israni S."/>
            <person name="Pitluck S."/>
            <person name="Goltsman E."/>
            <person name="Schmutz J."/>
            <person name="Larimer F."/>
            <person name="Land M."/>
            <person name="Hauser L."/>
            <person name="Mikhailova N."/>
            <person name="Li T."/>
            <person name="Overmann J."/>
            <person name="Bryant D.A."/>
            <person name="Richardson P."/>
        </authorList>
    </citation>
    <scope>NUCLEOTIDE SEQUENCE [LARGE SCALE GENOMIC DNA]</scope>
    <source>
        <strain evidence="5 6">DSM 266</strain>
    </source>
</reference>
<keyword evidence="3" id="KW-0472">Membrane</keyword>